<evidence type="ECO:0000313" key="2">
    <source>
        <dbReference type="EMBL" id="EGT46339.1"/>
    </source>
</evidence>
<feature type="transmembrane region" description="Helical" evidence="1">
    <location>
        <begin position="70"/>
        <end position="103"/>
    </location>
</feature>
<dbReference type="EMBL" id="GL379817">
    <property type="protein sequence ID" value="EGT46339.1"/>
    <property type="molecule type" value="Genomic_DNA"/>
</dbReference>
<dbReference type="InParanoid" id="G0MWS6"/>
<evidence type="ECO:0000313" key="3">
    <source>
        <dbReference type="Proteomes" id="UP000008068"/>
    </source>
</evidence>
<keyword evidence="3" id="KW-1185">Reference proteome</keyword>
<feature type="transmembrane region" description="Helical" evidence="1">
    <location>
        <begin position="153"/>
        <end position="175"/>
    </location>
</feature>
<proteinExistence type="predicted"/>
<dbReference type="HOGENOM" id="CLU_1235998_0_0_1"/>
<keyword evidence="1" id="KW-1133">Transmembrane helix</keyword>
<feature type="transmembrane region" description="Helical" evidence="1">
    <location>
        <begin position="29"/>
        <end position="50"/>
    </location>
</feature>
<accession>G0MWS6</accession>
<keyword evidence="1" id="KW-0472">Membrane</keyword>
<gene>
    <name evidence="2" type="ORF">CAEBREN_02653</name>
</gene>
<feature type="transmembrane region" description="Helical" evidence="1">
    <location>
        <begin position="6"/>
        <end position="22"/>
    </location>
</feature>
<feature type="transmembrane region" description="Helical" evidence="1">
    <location>
        <begin position="123"/>
        <end position="141"/>
    </location>
</feature>
<keyword evidence="1" id="KW-0812">Transmembrane</keyword>
<dbReference type="AlphaFoldDB" id="G0MWS6"/>
<protein>
    <submittedName>
        <fullName evidence="2">Uncharacterized protein</fullName>
    </submittedName>
</protein>
<sequence length="224" mass="25874">MPCLFTGLFTVLYTIFVYFNVLSKKDQDWSLIIAIFCVTWIVVYILKRLIDYAAPDQNRSWSKVVSGYLIIFYVACLGKCQFFCTDARLFFAATSFSASYFLLIRKSAKEYEYDSKTSRCYECVQCFLAVVHFFFLYASIIDKHVKSENRDIYVLYQVVLSIIWALSSFDLYAILIGNLKLKKSVERPTARKNVPTQVIVKRVSNGKKEKKVSGDVVQGKQFCV</sequence>
<dbReference type="Proteomes" id="UP000008068">
    <property type="component" value="Unassembled WGS sequence"/>
</dbReference>
<organism evidence="3">
    <name type="scientific">Caenorhabditis brenneri</name>
    <name type="common">Nematode worm</name>
    <dbReference type="NCBI Taxonomy" id="135651"/>
    <lineage>
        <taxon>Eukaryota</taxon>
        <taxon>Metazoa</taxon>
        <taxon>Ecdysozoa</taxon>
        <taxon>Nematoda</taxon>
        <taxon>Chromadorea</taxon>
        <taxon>Rhabditida</taxon>
        <taxon>Rhabditina</taxon>
        <taxon>Rhabditomorpha</taxon>
        <taxon>Rhabditoidea</taxon>
        <taxon>Rhabditidae</taxon>
        <taxon>Peloderinae</taxon>
        <taxon>Caenorhabditis</taxon>
    </lineage>
</organism>
<evidence type="ECO:0000256" key="1">
    <source>
        <dbReference type="SAM" id="Phobius"/>
    </source>
</evidence>
<name>G0MWS6_CAEBE</name>
<reference evidence="3" key="1">
    <citation type="submission" date="2011-07" db="EMBL/GenBank/DDBJ databases">
        <authorList>
            <consortium name="Caenorhabditis brenneri Sequencing and Analysis Consortium"/>
            <person name="Wilson R.K."/>
        </authorList>
    </citation>
    <scope>NUCLEOTIDE SEQUENCE [LARGE SCALE GENOMIC DNA]</scope>
    <source>
        <strain evidence="3">PB2801</strain>
    </source>
</reference>